<dbReference type="KEGG" id="amuc:Pan181_30290"/>
<dbReference type="Proteomes" id="UP000315750">
    <property type="component" value="Chromosome"/>
</dbReference>
<dbReference type="EMBL" id="CP036278">
    <property type="protein sequence ID" value="QDU56817.1"/>
    <property type="molecule type" value="Genomic_DNA"/>
</dbReference>
<evidence type="ECO:0000313" key="2">
    <source>
        <dbReference type="EMBL" id="QDU56817.1"/>
    </source>
</evidence>
<protein>
    <submittedName>
        <fullName evidence="2">Uncharacterized protein</fullName>
    </submittedName>
</protein>
<dbReference type="AlphaFoldDB" id="A0A518AQ27"/>
<gene>
    <name evidence="2" type="ORF">Pan181_30290</name>
</gene>
<name>A0A518AQ27_9BACT</name>
<reference evidence="2 3" key="1">
    <citation type="submission" date="2019-02" db="EMBL/GenBank/DDBJ databases">
        <title>Deep-cultivation of Planctomycetes and their phenomic and genomic characterization uncovers novel biology.</title>
        <authorList>
            <person name="Wiegand S."/>
            <person name="Jogler M."/>
            <person name="Boedeker C."/>
            <person name="Pinto D."/>
            <person name="Vollmers J."/>
            <person name="Rivas-Marin E."/>
            <person name="Kohn T."/>
            <person name="Peeters S.H."/>
            <person name="Heuer A."/>
            <person name="Rast P."/>
            <person name="Oberbeckmann S."/>
            <person name="Bunk B."/>
            <person name="Jeske O."/>
            <person name="Meyerdierks A."/>
            <person name="Storesund J.E."/>
            <person name="Kallscheuer N."/>
            <person name="Luecker S."/>
            <person name="Lage O.M."/>
            <person name="Pohl T."/>
            <person name="Merkel B.J."/>
            <person name="Hornburger P."/>
            <person name="Mueller R.-W."/>
            <person name="Bruemmer F."/>
            <person name="Labrenz M."/>
            <person name="Spormann A.M."/>
            <person name="Op den Camp H."/>
            <person name="Overmann J."/>
            <person name="Amann R."/>
            <person name="Jetten M.S.M."/>
            <person name="Mascher T."/>
            <person name="Medema M.H."/>
            <person name="Devos D.P."/>
            <person name="Kaster A.-K."/>
            <person name="Ovreas L."/>
            <person name="Rohde M."/>
            <person name="Galperin M.Y."/>
            <person name="Jogler C."/>
        </authorList>
    </citation>
    <scope>NUCLEOTIDE SEQUENCE [LARGE SCALE GENOMIC DNA]</scope>
    <source>
        <strain evidence="2 3">Pan181</strain>
    </source>
</reference>
<evidence type="ECO:0000256" key="1">
    <source>
        <dbReference type="SAM" id="MobiDB-lite"/>
    </source>
</evidence>
<sequence length="62" mass="7007">MLDGIRLRKQPPQGVTHVEDTQLRSASTEATALRPQGKDFRKLFASPFEFVQPLFELIHSLG</sequence>
<organism evidence="2 3">
    <name type="scientific">Aeoliella mucimassa</name>
    <dbReference type="NCBI Taxonomy" id="2527972"/>
    <lineage>
        <taxon>Bacteria</taxon>
        <taxon>Pseudomonadati</taxon>
        <taxon>Planctomycetota</taxon>
        <taxon>Planctomycetia</taxon>
        <taxon>Pirellulales</taxon>
        <taxon>Lacipirellulaceae</taxon>
        <taxon>Aeoliella</taxon>
    </lineage>
</organism>
<accession>A0A518AQ27</accession>
<proteinExistence type="predicted"/>
<feature type="region of interest" description="Disordered" evidence="1">
    <location>
        <begin position="1"/>
        <end position="30"/>
    </location>
</feature>
<evidence type="ECO:0000313" key="3">
    <source>
        <dbReference type="Proteomes" id="UP000315750"/>
    </source>
</evidence>
<keyword evidence="3" id="KW-1185">Reference proteome</keyword>